<protein>
    <submittedName>
        <fullName evidence="2">Uncharacterized protein</fullName>
    </submittedName>
</protein>
<dbReference type="EMBL" id="CP003001">
    <property type="protein sequence ID" value="AEM74804.1"/>
    <property type="molecule type" value="Genomic_DNA"/>
</dbReference>
<dbReference type="RefSeq" id="WP_014043267.1">
    <property type="nucleotide sequence ID" value="NC_015949.1"/>
</dbReference>
<keyword evidence="1" id="KW-0812">Transmembrane</keyword>
<name>G2PXE0_9FIRM</name>
<dbReference type="AlphaFoldDB" id="G2PXE0"/>
<organism evidence="2 3">
    <name type="scientific">Caldicellulosiruptor acetigenus 6A</name>
    <dbReference type="NCBI Taxonomy" id="632516"/>
    <lineage>
        <taxon>Bacteria</taxon>
        <taxon>Bacillati</taxon>
        <taxon>Bacillota</taxon>
        <taxon>Bacillota incertae sedis</taxon>
        <taxon>Caldicellulosiruptorales</taxon>
        <taxon>Caldicellulosiruptoraceae</taxon>
        <taxon>Caldicellulosiruptor</taxon>
    </lineage>
</organism>
<reference evidence="2 3" key="1">
    <citation type="submission" date="2011-08" db="EMBL/GenBank/DDBJ databases">
        <title>Complete sequence of Caldicellulosiruptor lactoaceticus 6A.</title>
        <authorList>
            <consortium name="US DOE Joint Genome Institute"/>
            <person name="Lucas S."/>
            <person name="Han J."/>
            <person name="Lapidus A."/>
            <person name="Cheng J.-F."/>
            <person name="Goodwin L."/>
            <person name="Pitluck S."/>
            <person name="Peters L."/>
            <person name="Davenport K."/>
            <person name="Detter J.C."/>
            <person name="Han C."/>
            <person name="Tapia R."/>
            <person name="Land M."/>
            <person name="Hauser L."/>
            <person name="Kyrpides N."/>
            <person name="Ivanova N."/>
            <person name="Ovchinnikova G."/>
            <person name="Pagani I."/>
            <person name="Blumer-Schuette S.E."/>
            <person name="Kelly R.M."/>
            <person name="Woyke T."/>
        </authorList>
    </citation>
    <scope>NUCLEOTIDE SEQUENCE [LARGE SCALE GENOMIC DNA]</scope>
    <source>
        <strain evidence="2 3">6A</strain>
    </source>
</reference>
<dbReference type="HOGENOM" id="CLU_102472_0_0_9"/>
<dbReference type="InterPro" id="IPR027304">
    <property type="entry name" value="Trigger_fact/SurA_dom_sf"/>
</dbReference>
<dbReference type="Proteomes" id="UP000009257">
    <property type="component" value="Chromosome"/>
</dbReference>
<sequence length="230" mass="26388">MKRSKILIAGICSLAVLIGIVVVGWSLASKKELPKDVVAVVNGHKIYKKDLDMAYSLEELRYENAKVSFEELKKKYGADAAKELEGSLRKKTRQEILDEMIEWLVLYDEAKKEGCEVSLDEAKAYYNKTQKMIQDVLSDKLSTGEMNNTQRAIELINSFVKKQGISEKEHEEMVIKECQMLLSIQKYLQEKEKQYKNKHPNATLVEVGDYLKSLRVNLKKKAEIIVNKNI</sequence>
<proteinExistence type="predicted"/>
<dbReference type="Gene3D" id="1.10.8.1040">
    <property type="match status" value="1"/>
</dbReference>
<dbReference type="KEGG" id="clc:Calla_2260"/>
<evidence type="ECO:0000313" key="3">
    <source>
        <dbReference type="Proteomes" id="UP000009257"/>
    </source>
</evidence>
<dbReference type="Pfam" id="PF13623">
    <property type="entry name" value="SurA_N_2"/>
    <property type="match status" value="1"/>
</dbReference>
<keyword evidence="1" id="KW-0472">Membrane</keyword>
<keyword evidence="1" id="KW-1133">Transmembrane helix</keyword>
<gene>
    <name evidence="2" type="ORF">Calla_2260</name>
</gene>
<feature type="transmembrane region" description="Helical" evidence="1">
    <location>
        <begin position="7"/>
        <end position="28"/>
    </location>
</feature>
<dbReference type="SUPFAM" id="SSF109998">
    <property type="entry name" value="Triger factor/SurA peptide-binding domain-like"/>
    <property type="match status" value="1"/>
</dbReference>
<evidence type="ECO:0000256" key="1">
    <source>
        <dbReference type="SAM" id="Phobius"/>
    </source>
</evidence>
<evidence type="ECO:0000313" key="2">
    <source>
        <dbReference type="EMBL" id="AEM74804.1"/>
    </source>
</evidence>
<accession>G2PXE0</accession>